<dbReference type="Pfam" id="PF11981">
    <property type="entry name" value="DUF3482"/>
    <property type="match status" value="1"/>
</dbReference>
<dbReference type="Gene3D" id="3.40.50.300">
    <property type="entry name" value="P-loop containing nucleotide triphosphate hydrolases"/>
    <property type="match status" value="1"/>
</dbReference>
<dbReference type="InterPro" id="IPR027417">
    <property type="entry name" value="P-loop_NTPase"/>
</dbReference>
<organism evidence="2 3">
    <name type="scientific">Variovorax humicola</name>
    <dbReference type="NCBI Taxonomy" id="1769758"/>
    <lineage>
        <taxon>Bacteria</taxon>
        <taxon>Pseudomonadati</taxon>
        <taxon>Pseudomonadota</taxon>
        <taxon>Betaproteobacteria</taxon>
        <taxon>Burkholderiales</taxon>
        <taxon>Comamonadaceae</taxon>
        <taxon>Variovorax</taxon>
    </lineage>
</organism>
<evidence type="ECO:0000313" key="3">
    <source>
        <dbReference type="Proteomes" id="UP001363010"/>
    </source>
</evidence>
<dbReference type="SUPFAM" id="SSF52540">
    <property type="entry name" value="P-loop containing nucleoside triphosphate hydrolases"/>
    <property type="match status" value="1"/>
</dbReference>
<evidence type="ECO:0000259" key="1">
    <source>
        <dbReference type="Pfam" id="PF01926"/>
    </source>
</evidence>
<dbReference type="PANTHER" id="PTHR42714:SF7">
    <property type="entry name" value="G DOMAIN-CONTAINING PROTEIN"/>
    <property type="match status" value="1"/>
</dbReference>
<proteinExistence type="predicted"/>
<dbReference type="RefSeq" id="WP_340362763.1">
    <property type="nucleotide sequence ID" value="NZ_JBBKZV010000002.1"/>
</dbReference>
<dbReference type="InterPro" id="IPR021871">
    <property type="entry name" value="DUF3482"/>
</dbReference>
<sequence>MIDPNANSIRIAVVGHTNAGKTSLLRTLTRRIRFGDVSERPGTTRHVEKIALEVSGRAAVTFFDTPGLEDAVSLREHLEAFTATAPTPPDRIRAFLQGPEAHGAFEQEAKVLRAMLDVDAAFLVIDAREPVLPKFRAEIELLNSCARPVLPVLNFVRSDASREPAWRELLSAYGLHAVVRFDAAAPFVGAERELYEDLGTLLRDRRDQLTQVVASLAAEAAERRSAAAARIAELAVDTTALRRTVSSGEFNDPERRQKLIADLQATVSSKTQRCADDLLALYGFRDGDADEAPLPQLEGRWSMDFFSAEAMKDAGLRLGKGAAVGAAVGVVADIALAGLSLGTATALGATIGGALSQGFGPMGRKLINLMNDVQELTVEDRVRQVLLAWLLTLVHALEQRGHAATGRIATSRNPQGETPMGRRLEAIVEAAEPARGHPDWEAGLATHWYAPPDRRSLVDEVARAVRPAIDRT</sequence>
<dbReference type="InterPro" id="IPR005225">
    <property type="entry name" value="Small_GTP-bd"/>
</dbReference>
<dbReference type="EMBL" id="JBBKZV010000002">
    <property type="protein sequence ID" value="MEJ8821726.1"/>
    <property type="molecule type" value="Genomic_DNA"/>
</dbReference>
<dbReference type="NCBIfam" id="TIGR00231">
    <property type="entry name" value="small_GTP"/>
    <property type="match status" value="1"/>
</dbReference>
<gene>
    <name evidence="2" type="ORF">WKW80_06710</name>
</gene>
<comment type="caution">
    <text evidence="2">The sequence shown here is derived from an EMBL/GenBank/DDBJ whole genome shotgun (WGS) entry which is preliminary data.</text>
</comment>
<keyword evidence="3" id="KW-1185">Reference proteome</keyword>
<name>A0ABU8VV79_9BURK</name>
<dbReference type="InterPro" id="IPR006073">
    <property type="entry name" value="GTP-bd"/>
</dbReference>
<feature type="domain" description="G" evidence="1">
    <location>
        <begin position="10"/>
        <end position="154"/>
    </location>
</feature>
<dbReference type="Proteomes" id="UP001363010">
    <property type="component" value="Unassembled WGS sequence"/>
</dbReference>
<protein>
    <submittedName>
        <fullName evidence="2">GTPase/DUF3482 domain-containing protein</fullName>
    </submittedName>
</protein>
<accession>A0ABU8VV79</accession>
<dbReference type="PANTHER" id="PTHR42714">
    <property type="entry name" value="TRNA MODIFICATION GTPASE GTPBP3"/>
    <property type="match status" value="1"/>
</dbReference>
<evidence type="ECO:0000313" key="2">
    <source>
        <dbReference type="EMBL" id="MEJ8821726.1"/>
    </source>
</evidence>
<reference evidence="2 3" key="1">
    <citation type="submission" date="2024-03" db="EMBL/GenBank/DDBJ databases">
        <title>Novel species of the genus Variovorax.</title>
        <authorList>
            <person name="Liu Q."/>
            <person name="Xin Y.-H."/>
        </authorList>
    </citation>
    <scope>NUCLEOTIDE SEQUENCE [LARGE SCALE GENOMIC DNA]</scope>
    <source>
        <strain evidence="2 3">KACC 18501</strain>
    </source>
</reference>
<dbReference type="Pfam" id="PF01926">
    <property type="entry name" value="MMR_HSR1"/>
    <property type="match status" value="1"/>
</dbReference>